<feature type="compositionally biased region" description="Basic and acidic residues" evidence="5">
    <location>
        <begin position="61"/>
        <end position="75"/>
    </location>
</feature>
<evidence type="ECO:0000256" key="5">
    <source>
        <dbReference type="SAM" id="MobiDB-lite"/>
    </source>
</evidence>
<feature type="region of interest" description="Disordered" evidence="5">
    <location>
        <begin position="162"/>
        <end position="205"/>
    </location>
</feature>
<dbReference type="EMBL" id="JPKZ01003110">
    <property type="protein sequence ID" value="KHN73425.1"/>
    <property type="molecule type" value="Genomic_DNA"/>
</dbReference>
<feature type="compositionally biased region" description="Acidic residues" evidence="5">
    <location>
        <begin position="39"/>
        <end position="50"/>
    </location>
</feature>
<feature type="compositionally biased region" description="Basic and acidic residues" evidence="5">
    <location>
        <begin position="191"/>
        <end position="205"/>
    </location>
</feature>
<sequence>MQVGNWFKNRRQRDRAAAAKNKANGLDVNDKKSPRSENSDDSEMEEDEILESSMTDSPTPEEEKPRDLTAKKELPPRGTAALSTFDPLHFDPLRFLMNPSLNPALSPALNPLLNQAAMMNFQQQIARQLPTPPVTPLSAPKRSKLMIDEILNLNSAAPVVTESSAIVSRSVSDSSTGSTESPRSSNSQVAEADKTKREKTVEQVALEKEQDKTTIASAVALTIMSYCGLPKDWENKYGPKWLNKTIDKKERSEEKGKGKD</sequence>
<keyword evidence="2 4" id="KW-0371">Homeobox</keyword>
<feature type="region of interest" description="Disordered" evidence="5">
    <location>
        <begin position="1"/>
        <end position="80"/>
    </location>
</feature>
<evidence type="ECO:0000259" key="6">
    <source>
        <dbReference type="PROSITE" id="PS50071"/>
    </source>
</evidence>
<dbReference type="Proteomes" id="UP000031036">
    <property type="component" value="Unassembled WGS sequence"/>
</dbReference>
<proteinExistence type="predicted"/>
<evidence type="ECO:0000256" key="4">
    <source>
        <dbReference type="PROSITE-ProRule" id="PRU00108"/>
    </source>
</evidence>
<feature type="DNA-binding region" description="Homeobox" evidence="4">
    <location>
        <begin position="3"/>
        <end position="18"/>
    </location>
</feature>
<dbReference type="GO" id="GO:0000981">
    <property type="term" value="F:DNA-binding transcription factor activity, RNA polymerase II-specific"/>
    <property type="evidence" value="ECO:0007669"/>
    <property type="project" value="TreeGrafter"/>
</dbReference>
<keyword evidence="8" id="KW-1185">Reference proteome</keyword>
<dbReference type="PANTHER" id="PTHR10390">
    <property type="entry name" value="HOMEOBOX PROTEIN SIX"/>
    <property type="match status" value="1"/>
</dbReference>
<dbReference type="GO" id="GO:0005667">
    <property type="term" value="C:transcription regulator complex"/>
    <property type="evidence" value="ECO:0007669"/>
    <property type="project" value="TreeGrafter"/>
</dbReference>
<dbReference type="STRING" id="6265.A0A0B2UX15"/>
<comment type="subcellular location">
    <subcellularLocation>
        <location evidence="4">Nucleus</location>
    </subcellularLocation>
</comment>
<comment type="caution">
    <text evidence="7">The sequence shown here is derived from an EMBL/GenBank/DDBJ whole genome shotgun (WGS) entry which is preliminary data.</text>
</comment>
<organism evidence="7 8">
    <name type="scientific">Toxocara canis</name>
    <name type="common">Canine roundworm</name>
    <dbReference type="NCBI Taxonomy" id="6265"/>
    <lineage>
        <taxon>Eukaryota</taxon>
        <taxon>Metazoa</taxon>
        <taxon>Ecdysozoa</taxon>
        <taxon>Nematoda</taxon>
        <taxon>Chromadorea</taxon>
        <taxon>Rhabditida</taxon>
        <taxon>Spirurina</taxon>
        <taxon>Ascaridomorpha</taxon>
        <taxon>Ascaridoidea</taxon>
        <taxon>Toxocaridae</taxon>
        <taxon>Toxocara</taxon>
    </lineage>
</organism>
<evidence type="ECO:0000256" key="1">
    <source>
        <dbReference type="ARBA" id="ARBA00023125"/>
    </source>
</evidence>
<dbReference type="GO" id="GO:0005634">
    <property type="term" value="C:nucleus"/>
    <property type="evidence" value="ECO:0007669"/>
    <property type="project" value="UniProtKB-SubCell"/>
</dbReference>
<evidence type="ECO:0000256" key="3">
    <source>
        <dbReference type="ARBA" id="ARBA00023242"/>
    </source>
</evidence>
<evidence type="ECO:0000313" key="8">
    <source>
        <dbReference type="Proteomes" id="UP000031036"/>
    </source>
</evidence>
<evidence type="ECO:0000256" key="2">
    <source>
        <dbReference type="ARBA" id="ARBA00023155"/>
    </source>
</evidence>
<feature type="domain" description="Homeobox" evidence="6">
    <location>
        <begin position="1"/>
        <end position="17"/>
    </location>
</feature>
<protein>
    <submittedName>
        <fullName evidence="7">Homeobox protein ceh-32</fullName>
    </submittedName>
</protein>
<dbReference type="PANTHER" id="PTHR10390:SF61">
    <property type="entry name" value="HOMEOBOX PROTEIN SIX2"/>
    <property type="match status" value="1"/>
</dbReference>
<evidence type="ECO:0000313" key="7">
    <source>
        <dbReference type="EMBL" id="KHN73425.1"/>
    </source>
</evidence>
<reference evidence="7 8" key="1">
    <citation type="submission" date="2014-11" db="EMBL/GenBank/DDBJ databases">
        <title>Genetic blueprint of the zoonotic pathogen Toxocara canis.</title>
        <authorList>
            <person name="Zhu X.-Q."/>
            <person name="Korhonen P.K."/>
            <person name="Cai H."/>
            <person name="Young N.D."/>
            <person name="Nejsum P."/>
            <person name="von Samson-Himmelstjerna G."/>
            <person name="Boag P.R."/>
            <person name="Tan P."/>
            <person name="Li Q."/>
            <person name="Min J."/>
            <person name="Yang Y."/>
            <person name="Wang X."/>
            <person name="Fang X."/>
            <person name="Hall R.S."/>
            <person name="Hofmann A."/>
            <person name="Sternberg P.W."/>
            <person name="Jex A.R."/>
            <person name="Gasser R.B."/>
        </authorList>
    </citation>
    <scope>NUCLEOTIDE SEQUENCE [LARGE SCALE GENOMIC DNA]</scope>
    <source>
        <strain evidence="7">PN_DK_2014</strain>
    </source>
</reference>
<feature type="compositionally biased region" description="Low complexity" evidence="5">
    <location>
        <begin position="163"/>
        <end position="187"/>
    </location>
</feature>
<keyword evidence="1 4" id="KW-0238">DNA-binding</keyword>
<dbReference type="AlphaFoldDB" id="A0A0B2UX15"/>
<dbReference type="InterPro" id="IPR001356">
    <property type="entry name" value="HD"/>
</dbReference>
<dbReference type="GO" id="GO:0000978">
    <property type="term" value="F:RNA polymerase II cis-regulatory region sequence-specific DNA binding"/>
    <property type="evidence" value="ECO:0007669"/>
    <property type="project" value="TreeGrafter"/>
</dbReference>
<gene>
    <name evidence="7" type="primary">ceh-32</name>
    <name evidence="7" type="ORF">Tcan_03024</name>
</gene>
<feature type="compositionally biased region" description="Basic and acidic residues" evidence="5">
    <location>
        <begin position="28"/>
        <end position="38"/>
    </location>
</feature>
<name>A0A0B2UX15_TOXCA</name>
<keyword evidence="3 4" id="KW-0539">Nucleus</keyword>
<accession>A0A0B2UX15</accession>
<dbReference type="PROSITE" id="PS50071">
    <property type="entry name" value="HOMEOBOX_2"/>
    <property type="match status" value="1"/>
</dbReference>